<dbReference type="EMBL" id="JAEKJA010000013">
    <property type="protein sequence ID" value="MBJ3777148.1"/>
    <property type="molecule type" value="Genomic_DNA"/>
</dbReference>
<dbReference type="AlphaFoldDB" id="A0A934MH03"/>
<dbReference type="PANTHER" id="PTHR36504:SF1">
    <property type="entry name" value="LIPOPOLYSACCHARIDE EXPORT SYSTEM PROTEIN LPTA"/>
    <property type="match status" value="1"/>
</dbReference>
<dbReference type="GO" id="GO:0009279">
    <property type="term" value="C:cell outer membrane"/>
    <property type="evidence" value="ECO:0007669"/>
    <property type="project" value="TreeGrafter"/>
</dbReference>
<dbReference type="Gene3D" id="2.60.450.10">
    <property type="entry name" value="Lipopolysaccharide (LPS) transport protein A like domain"/>
    <property type="match status" value="1"/>
</dbReference>
<keyword evidence="5" id="KW-1185">Reference proteome</keyword>
<dbReference type="PANTHER" id="PTHR36504">
    <property type="entry name" value="LIPOPOLYSACCHARIDE EXPORT SYSTEM PROTEIN LPTA"/>
    <property type="match status" value="1"/>
</dbReference>
<dbReference type="GO" id="GO:0030288">
    <property type="term" value="C:outer membrane-bounded periplasmic space"/>
    <property type="evidence" value="ECO:0007669"/>
    <property type="project" value="TreeGrafter"/>
</dbReference>
<dbReference type="RefSeq" id="WP_198883051.1">
    <property type="nucleotide sequence ID" value="NZ_JAEKJA010000013.1"/>
</dbReference>
<name>A0A934MH03_9HYPH</name>
<comment type="caution">
    <text evidence="4">The sequence shown here is derived from an EMBL/GenBank/DDBJ whole genome shotgun (WGS) entry which is preliminary data.</text>
</comment>
<organism evidence="4 5">
    <name type="scientific">Acuticoccus mangrovi</name>
    <dbReference type="NCBI Taxonomy" id="2796142"/>
    <lineage>
        <taxon>Bacteria</taxon>
        <taxon>Pseudomonadati</taxon>
        <taxon>Pseudomonadota</taxon>
        <taxon>Alphaproteobacteria</taxon>
        <taxon>Hyphomicrobiales</taxon>
        <taxon>Amorphaceae</taxon>
        <taxon>Acuticoccus</taxon>
    </lineage>
</organism>
<keyword evidence="1 2" id="KW-0732">Signal</keyword>
<proteinExistence type="predicted"/>
<dbReference type="InterPro" id="IPR005653">
    <property type="entry name" value="OstA-like_N"/>
</dbReference>
<dbReference type="Proteomes" id="UP000609531">
    <property type="component" value="Unassembled WGS sequence"/>
</dbReference>
<evidence type="ECO:0000313" key="4">
    <source>
        <dbReference type="EMBL" id="MBJ3777148.1"/>
    </source>
</evidence>
<feature type="signal peptide" evidence="2">
    <location>
        <begin position="1"/>
        <end position="23"/>
    </location>
</feature>
<accession>A0A934MH03</accession>
<dbReference type="InterPro" id="IPR052037">
    <property type="entry name" value="LPS_export_LptA"/>
</dbReference>
<evidence type="ECO:0000256" key="1">
    <source>
        <dbReference type="ARBA" id="ARBA00022729"/>
    </source>
</evidence>
<protein>
    <submittedName>
        <fullName evidence="4">Lipopolysaccharide transport periplasmic protein LptA</fullName>
    </submittedName>
</protein>
<reference evidence="4" key="1">
    <citation type="submission" date="2020-12" db="EMBL/GenBank/DDBJ databases">
        <title>Bacterial taxonomy.</title>
        <authorList>
            <person name="Pan X."/>
        </authorList>
    </citation>
    <scope>NUCLEOTIDE SEQUENCE</scope>
    <source>
        <strain evidence="4">B2012</strain>
    </source>
</reference>
<gene>
    <name evidence="4" type="ORF">JCR33_15685</name>
</gene>
<feature type="domain" description="Organic solvent tolerance-like N-terminal" evidence="3">
    <location>
        <begin position="43"/>
        <end position="163"/>
    </location>
</feature>
<evidence type="ECO:0000256" key="2">
    <source>
        <dbReference type="SAM" id="SignalP"/>
    </source>
</evidence>
<dbReference type="Pfam" id="PF03968">
    <property type="entry name" value="LptD_N"/>
    <property type="match status" value="1"/>
</dbReference>
<dbReference type="GO" id="GO:0017089">
    <property type="term" value="F:glycolipid transfer activity"/>
    <property type="evidence" value="ECO:0007669"/>
    <property type="project" value="TreeGrafter"/>
</dbReference>
<sequence length="185" mass="19333">MIFPWARAGLVIAILAASLSASAAQTLQTGFADFGSDQNTPIEIEADALEVQDKSNIAVFTGNVTVRQKEASLQTSRLTVHYAANPQAPRTDGDAPATPQNQRISRLEADGKVLLTANGQSATGDAGTVNFDDRTLALNGNVTLSQDGNVITGDTITVNLDTGIARVESRSRVRVLLSPGGAKSN</sequence>
<evidence type="ECO:0000259" key="3">
    <source>
        <dbReference type="Pfam" id="PF03968"/>
    </source>
</evidence>
<feature type="chain" id="PRO_5037519644" evidence="2">
    <location>
        <begin position="24"/>
        <end position="185"/>
    </location>
</feature>
<evidence type="ECO:0000313" key="5">
    <source>
        <dbReference type="Proteomes" id="UP000609531"/>
    </source>
</evidence>
<dbReference type="GO" id="GO:0015920">
    <property type="term" value="P:lipopolysaccharide transport"/>
    <property type="evidence" value="ECO:0007669"/>
    <property type="project" value="TreeGrafter"/>
</dbReference>